<dbReference type="EMBL" id="JACSDY010000003">
    <property type="protein sequence ID" value="KAF7431315.1"/>
    <property type="molecule type" value="Genomic_DNA"/>
</dbReference>
<name>A0A834UCB8_VESPE</name>
<accession>A0A834UCB8</accession>
<proteinExistence type="predicted"/>
<organism evidence="1 2">
    <name type="scientific">Vespula pensylvanica</name>
    <name type="common">Western yellow jacket</name>
    <name type="synonym">Wasp</name>
    <dbReference type="NCBI Taxonomy" id="30213"/>
    <lineage>
        <taxon>Eukaryota</taxon>
        <taxon>Metazoa</taxon>
        <taxon>Ecdysozoa</taxon>
        <taxon>Arthropoda</taxon>
        <taxon>Hexapoda</taxon>
        <taxon>Insecta</taxon>
        <taxon>Pterygota</taxon>
        <taxon>Neoptera</taxon>
        <taxon>Endopterygota</taxon>
        <taxon>Hymenoptera</taxon>
        <taxon>Apocrita</taxon>
        <taxon>Aculeata</taxon>
        <taxon>Vespoidea</taxon>
        <taxon>Vespidae</taxon>
        <taxon>Vespinae</taxon>
        <taxon>Vespula</taxon>
    </lineage>
</organism>
<gene>
    <name evidence="1" type="ORF">H0235_004239</name>
</gene>
<evidence type="ECO:0000313" key="2">
    <source>
        <dbReference type="Proteomes" id="UP000600918"/>
    </source>
</evidence>
<sequence length="93" mass="10593">MAFSGVRRGSAEILEEQDGDRTICAHKSPSRFFISFNMNLAGCLVRNVRGVENNEILSRERRYVCWNSAHVHIYPFCEMSDNSTKSNYRGSTA</sequence>
<reference evidence="1" key="1">
    <citation type="journal article" date="2020" name="G3 (Bethesda)">
        <title>High-Quality Assemblies for Three Invasive Social Wasps from the &lt;i&gt;Vespula&lt;/i&gt; Genus.</title>
        <authorList>
            <person name="Harrop T.W.R."/>
            <person name="Guhlin J."/>
            <person name="McLaughlin G.M."/>
            <person name="Permina E."/>
            <person name="Stockwell P."/>
            <person name="Gilligan J."/>
            <person name="Le Lec M.F."/>
            <person name="Gruber M.A.M."/>
            <person name="Quinn O."/>
            <person name="Lovegrove M."/>
            <person name="Duncan E.J."/>
            <person name="Remnant E.J."/>
            <person name="Van Eeckhoven J."/>
            <person name="Graham B."/>
            <person name="Knapp R.A."/>
            <person name="Langford K.W."/>
            <person name="Kronenberg Z."/>
            <person name="Press M.O."/>
            <person name="Eacker S.M."/>
            <person name="Wilson-Rankin E.E."/>
            <person name="Purcell J."/>
            <person name="Lester P.J."/>
            <person name="Dearden P.K."/>
        </authorList>
    </citation>
    <scope>NUCLEOTIDE SEQUENCE</scope>
    <source>
        <strain evidence="1">Volc-1</strain>
    </source>
</reference>
<evidence type="ECO:0000313" key="1">
    <source>
        <dbReference type="EMBL" id="KAF7431315.1"/>
    </source>
</evidence>
<dbReference type="AlphaFoldDB" id="A0A834UCB8"/>
<dbReference type="Proteomes" id="UP000600918">
    <property type="component" value="Unassembled WGS sequence"/>
</dbReference>
<keyword evidence="2" id="KW-1185">Reference proteome</keyword>
<protein>
    <submittedName>
        <fullName evidence="1">Uncharacterized protein</fullName>
    </submittedName>
</protein>
<comment type="caution">
    <text evidence="1">The sequence shown here is derived from an EMBL/GenBank/DDBJ whole genome shotgun (WGS) entry which is preliminary data.</text>
</comment>